<dbReference type="Proteomes" id="UP000001953">
    <property type="component" value="Chromosome"/>
</dbReference>
<protein>
    <recommendedName>
        <fullName evidence="5">SurA-like protein</fullName>
    </recommendedName>
</protein>
<gene>
    <name evidence="3" type="ordered locus">Nham_2343</name>
</gene>
<evidence type="ECO:0000313" key="3">
    <source>
        <dbReference type="EMBL" id="ABE63135.1"/>
    </source>
</evidence>
<dbReference type="Pfam" id="PF13624">
    <property type="entry name" value="SurA_N_3"/>
    <property type="match status" value="1"/>
</dbReference>
<dbReference type="GO" id="GO:0003755">
    <property type="term" value="F:peptidyl-prolyl cis-trans isomerase activity"/>
    <property type="evidence" value="ECO:0007669"/>
    <property type="project" value="UniProtKB-KW"/>
</dbReference>
<sequence>MKMTLLLRAFCHLALFAVLSFACLNAPLHAQSVAVMVNGEPITSFDIEQRSRLIQISTHKTPTRQQVIDELINEKVKVKEAKKFGVNPTSADIDQQYASMGARMRMSPEQLTKSLASQGVRPDTIKARLKADLVWGSLVRGRFKDSLLVSDRDVNEALRNSGEDQSKTEGFEYQMRPVVLVVPRGAAASVMESRRKEADALRERVQSCADATRIFKAMRNATIRETVVKTSADLPPPIRDLLDKTPVGHLTPPEITRQGVEMVAICGKKATSVDTPKKKEIREKMFAEKYEKKSKDYLEDIRKSAMIEYRQGGPGKKGE</sequence>
<dbReference type="PANTHER" id="PTHR47637:SF1">
    <property type="entry name" value="CHAPERONE SURA"/>
    <property type="match status" value="1"/>
</dbReference>
<proteinExistence type="predicted"/>
<keyword evidence="4" id="KW-1185">Reference proteome</keyword>
<dbReference type="Gene3D" id="1.10.4030.10">
    <property type="entry name" value="Porin chaperone SurA, peptide-binding domain"/>
    <property type="match status" value="1"/>
</dbReference>
<reference evidence="3 4" key="1">
    <citation type="submission" date="2006-03" db="EMBL/GenBank/DDBJ databases">
        <title>Complete sequence of chromosome of Nitrobacter hamburgensis X14.</title>
        <authorList>
            <consortium name="US DOE Joint Genome Institute"/>
            <person name="Copeland A."/>
            <person name="Lucas S."/>
            <person name="Lapidus A."/>
            <person name="Barry K."/>
            <person name="Detter J.C."/>
            <person name="Glavina del Rio T."/>
            <person name="Hammon N."/>
            <person name="Israni S."/>
            <person name="Dalin E."/>
            <person name="Tice H."/>
            <person name="Pitluck S."/>
            <person name="Chain P."/>
            <person name="Malfatti S."/>
            <person name="Shin M."/>
            <person name="Vergez L."/>
            <person name="Schmutz J."/>
            <person name="Larimer F."/>
            <person name="Land M."/>
            <person name="Hauser L."/>
            <person name="Kyrpides N."/>
            <person name="Ivanova N."/>
            <person name="Ward B."/>
            <person name="Arp D."/>
            <person name="Klotz M."/>
            <person name="Stein L."/>
            <person name="O'Mullan G."/>
            <person name="Starkenburg S."/>
            <person name="Sayavedra L."/>
            <person name="Poret-Peterson A.T."/>
            <person name="Gentry M.E."/>
            <person name="Bruce D."/>
            <person name="Richardson P."/>
        </authorList>
    </citation>
    <scope>NUCLEOTIDE SEQUENCE [LARGE SCALE GENOMIC DNA]</scope>
    <source>
        <strain evidence="4">DSM 10229 / NCIMB 13809 / X14</strain>
    </source>
</reference>
<accession>Q1QKW2</accession>
<organism evidence="3 4">
    <name type="scientific">Nitrobacter hamburgensis (strain DSM 10229 / NCIMB 13809 / X14)</name>
    <dbReference type="NCBI Taxonomy" id="323097"/>
    <lineage>
        <taxon>Bacteria</taxon>
        <taxon>Pseudomonadati</taxon>
        <taxon>Pseudomonadota</taxon>
        <taxon>Alphaproteobacteria</taxon>
        <taxon>Hyphomicrobiales</taxon>
        <taxon>Nitrobacteraceae</taxon>
        <taxon>Nitrobacter</taxon>
    </lineage>
</organism>
<evidence type="ECO:0000256" key="1">
    <source>
        <dbReference type="ARBA" id="ARBA00022729"/>
    </source>
</evidence>
<dbReference type="STRING" id="323097.Nham_2343"/>
<dbReference type="KEGG" id="nha:Nham_2343"/>
<dbReference type="PROSITE" id="PS51257">
    <property type="entry name" value="PROKAR_LIPOPROTEIN"/>
    <property type="match status" value="1"/>
</dbReference>
<evidence type="ECO:0000313" key="4">
    <source>
        <dbReference type="Proteomes" id="UP000001953"/>
    </source>
</evidence>
<dbReference type="InterPro" id="IPR050280">
    <property type="entry name" value="OMP_Chaperone_SurA"/>
</dbReference>
<keyword evidence="1 2" id="KW-0732">Signal</keyword>
<name>Q1QKW2_NITHX</name>
<feature type="signal peptide" evidence="2">
    <location>
        <begin position="1"/>
        <end position="30"/>
    </location>
</feature>
<evidence type="ECO:0008006" key="5">
    <source>
        <dbReference type="Google" id="ProtNLM"/>
    </source>
</evidence>
<feature type="chain" id="PRO_5004195717" description="SurA-like protein" evidence="2">
    <location>
        <begin position="31"/>
        <end position="319"/>
    </location>
</feature>
<dbReference type="InterPro" id="IPR027304">
    <property type="entry name" value="Trigger_fact/SurA_dom_sf"/>
</dbReference>
<dbReference type="RefSeq" id="WP_011510811.1">
    <property type="nucleotide sequence ID" value="NC_007964.1"/>
</dbReference>
<dbReference type="HOGENOM" id="CLU_049723_0_0_5"/>
<dbReference type="AlphaFoldDB" id="Q1QKW2"/>
<dbReference type="EMBL" id="CP000319">
    <property type="protein sequence ID" value="ABE63135.1"/>
    <property type="molecule type" value="Genomic_DNA"/>
</dbReference>
<dbReference type="PANTHER" id="PTHR47637">
    <property type="entry name" value="CHAPERONE SURA"/>
    <property type="match status" value="1"/>
</dbReference>
<dbReference type="eggNOG" id="COG0760">
    <property type="taxonomic scope" value="Bacteria"/>
</dbReference>
<evidence type="ECO:0000256" key="2">
    <source>
        <dbReference type="SAM" id="SignalP"/>
    </source>
</evidence>
<dbReference type="SUPFAM" id="SSF109998">
    <property type="entry name" value="Triger factor/SurA peptide-binding domain-like"/>
    <property type="match status" value="1"/>
</dbReference>
<dbReference type="OrthoDB" id="9791746at2"/>